<proteinExistence type="predicted"/>
<protein>
    <submittedName>
        <fullName evidence="1">Uncharacterized protein</fullName>
    </submittedName>
</protein>
<sequence length="81" mass="9331">MSQTIPKDRCLQPFSLIRAAGGLQVTASQTGKHEWNQLWELNHLSAEDWTIVVYRRIRWCAPGQGTVRLLDFSKDFLEVES</sequence>
<dbReference type="EMBL" id="OX597827">
    <property type="protein sequence ID" value="CAI9732565.1"/>
    <property type="molecule type" value="Genomic_DNA"/>
</dbReference>
<reference evidence="1" key="1">
    <citation type="submission" date="2023-08" db="EMBL/GenBank/DDBJ databases">
        <authorList>
            <person name="Alioto T."/>
            <person name="Alioto T."/>
            <person name="Gomez Garrido J."/>
        </authorList>
    </citation>
    <scope>NUCLEOTIDE SEQUENCE</scope>
</reference>
<keyword evidence="2" id="KW-1185">Reference proteome</keyword>
<dbReference type="Proteomes" id="UP001162480">
    <property type="component" value="Chromosome 14"/>
</dbReference>
<evidence type="ECO:0000313" key="1">
    <source>
        <dbReference type="EMBL" id="CAI9732565.1"/>
    </source>
</evidence>
<gene>
    <name evidence="1" type="ORF">OCTVUL_1B020319</name>
</gene>
<name>A0AA36BDQ9_OCTVU</name>
<organism evidence="1 2">
    <name type="scientific">Octopus vulgaris</name>
    <name type="common">Common octopus</name>
    <dbReference type="NCBI Taxonomy" id="6645"/>
    <lineage>
        <taxon>Eukaryota</taxon>
        <taxon>Metazoa</taxon>
        <taxon>Spiralia</taxon>
        <taxon>Lophotrochozoa</taxon>
        <taxon>Mollusca</taxon>
        <taxon>Cephalopoda</taxon>
        <taxon>Coleoidea</taxon>
        <taxon>Octopodiformes</taxon>
        <taxon>Octopoda</taxon>
        <taxon>Incirrata</taxon>
        <taxon>Octopodidae</taxon>
        <taxon>Octopus</taxon>
    </lineage>
</organism>
<evidence type="ECO:0000313" key="2">
    <source>
        <dbReference type="Proteomes" id="UP001162480"/>
    </source>
</evidence>
<accession>A0AA36BDQ9</accession>
<dbReference type="AlphaFoldDB" id="A0AA36BDQ9"/>